<dbReference type="SMART" id="SM01019">
    <property type="entry name" value="B3"/>
    <property type="match status" value="1"/>
</dbReference>
<dbReference type="GO" id="GO:0003677">
    <property type="term" value="F:DNA binding"/>
    <property type="evidence" value="ECO:0007669"/>
    <property type="project" value="UniProtKB-KW"/>
</dbReference>
<evidence type="ECO:0000256" key="6">
    <source>
        <dbReference type="SAM" id="MobiDB-lite"/>
    </source>
</evidence>
<proteinExistence type="predicted"/>
<evidence type="ECO:0000256" key="2">
    <source>
        <dbReference type="ARBA" id="ARBA00023015"/>
    </source>
</evidence>
<protein>
    <submittedName>
        <fullName evidence="8">B3 domain-containing protein</fullName>
    </submittedName>
</protein>
<keyword evidence="2" id="KW-0805">Transcription regulation</keyword>
<dbReference type="InterPro" id="IPR015300">
    <property type="entry name" value="DNA-bd_pseudobarrel_sf"/>
</dbReference>
<evidence type="ECO:0000256" key="3">
    <source>
        <dbReference type="ARBA" id="ARBA00023125"/>
    </source>
</evidence>
<dbReference type="Gene3D" id="2.40.330.10">
    <property type="entry name" value="DNA-binding pseudobarrel domain"/>
    <property type="match status" value="1"/>
</dbReference>
<sequence length="200" mass="22733">MDTTRRSSVRVTSAAFQRRLEPEPEAAVKKFFKIIYLSTIKEKKMKIPARFVRLGPKLSDKVTVGTPVGFKRSIGIKRIGDEVWFDDGWSEFAKAHSLSEGHFLLFHYTGNSSFGVMIFGVSASEIKYPLDQVDVIESDDDEVVEVMSGEEKEGLTRCESRVIDLEELLKEKPSVDDDDDDEEESDSMDEVDEDIRIWKG</sequence>
<name>A0A1J3E9W0_NOCCA</name>
<dbReference type="InterPro" id="IPR050655">
    <property type="entry name" value="Plant_B3_domain"/>
</dbReference>
<reference evidence="8" key="1">
    <citation type="submission" date="2016-07" db="EMBL/GenBank/DDBJ databases">
        <title>De novo transcriptome assembly of four accessions of the metal hyperaccumulator plant Noccaea caerulescens.</title>
        <authorList>
            <person name="Blande D."/>
            <person name="Halimaa P."/>
            <person name="Tervahauta A.I."/>
            <person name="Aarts M.G."/>
            <person name="Karenlampi S.O."/>
        </authorList>
    </citation>
    <scope>NUCLEOTIDE SEQUENCE</scope>
</reference>
<dbReference type="Pfam" id="PF02362">
    <property type="entry name" value="B3"/>
    <property type="match status" value="1"/>
</dbReference>
<dbReference type="PROSITE" id="PS50863">
    <property type="entry name" value="B3"/>
    <property type="match status" value="1"/>
</dbReference>
<dbReference type="AlphaFoldDB" id="A0A1J3E9W0"/>
<evidence type="ECO:0000256" key="4">
    <source>
        <dbReference type="ARBA" id="ARBA00023163"/>
    </source>
</evidence>
<feature type="region of interest" description="Disordered" evidence="6">
    <location>
        <begin position="169"/>
        <end position="200"/>
    </location>
</feature>
<dbReference type="GO" id="GO:0005634">
    <property type="term" value="C:nucleus"/>
    <property type="evidence" value="ECO:0007669"/>
    <property type="project" value="UniProtKB-SubCell"/>
</dbReference>
<dbReference type="InterPro" id="IPR003340">
    <property type="entry name" value="B3_DNA-bd"/>
</dbReference>
<dbReference type="SUPFAM" id="SSF101936">
    <property type="entry name" value="DNA-binding pseudobarrel domain"/>
    <property type="match status" value="1"/>
</dbReference>
<dbReference type="PANTHER" id="PTHR31920:SF147">
    <property type="entry name" value="TF-B3 DOMAIN-CONTAINING PROTEIN"/>
    <property type="match status" value="1"/>
</dbReference>
<evidence type="ECO:0000259" key="7">
    <source>
        <dbReference type="PROSITE" id="PS50863"/>
    </source>
</evidence>
<evidence type="ECO:0000256" key="1">
    <source>
        <dbReference type="ARBA" id="ARBA00004123"/>
    </source>
</evidence>
<accession>A0A1J3E9W0</accession>
<dbReference type="PANTHER" id="PTHR31920">
    <property type="entry name" value="B3 DOMAIN-CONTAINING"/>
    <property type="match status" value="1"/>
</dbReference>
<feature type="domain" description="TF-B3" evidence="7">
    <location>
        <begin position="30"/>
        <end position="122"/>
    </location>
</feature>
<organism evidence="8">
    <name type="scientific">Noccaea caerulescens</name>
    <name type="common">Alpine penny-cress</name>
    <name type="synonym">Thlaspi caerulescens</name>
    <dbReference type="NCBI Taxonomy" id="107243"/>
    <lineage>
        <taxon>Eukaryota</taxon>
        <taxon>Viridiplantae</taxon>
        <taxon>Streptophyta</taxon>
        <taxon>Embryophyta</taxon>
        <taxon>Tracheophyta</taxon>
        <taxon>Spermatophyta</taxon>
        <taxon>Magnoliopsida</taxon>
        <taxon>eudicotyledons</taxon>
        <taxon>Gunneridae</taxon>
        <taxon>Pentapetalae</taxon>
        <taxon>rosids</taxon>
        <taxon>malvids</taxon>
        <taxon>Brassicales</taxon>
        <taxon>Brassicaceae</taxon>
        <taxon>Coluteocarpeae</taxon>
        <taxon>Noccaea</taxon>
    </lineage>
</organism>
<comment type="subcellular location">
    <subcellularLocation>
        <location evidence="1">Nucleus</location>
    </subcellularLocation>
</comment>
<keyword evidence="4" id="KW-0804">Transcription</keyword>
<keyword evidence="5" id="KW-0539">Nucleus</keyword>
<feature type="compositionally biased region" description="Acidic residues" evidence="6">
    <location>
        <begin position="176"/>
        <end position="193"/>
    </location>
</feature>
<keyword evidence="3" id="KW-0238">DNA-binding</keyword>
<dbReference type="EMBL" id="GEVI01005395">
    <property type="protein sequence ID" value="JAU26925.1"/>
    <property type="molecule type" value="Transcribed_RNA"/>
</dbReference>
<evidence type="ECO:0000256" key="5">
    <source>
        <dbReference type="ARBA" id="ARBA00023242"/>
    </source>
</evidence>
<dbReference type="CDD" id="cd10017">
    <property type="entry name" value="B3_DNA"/>
    <property type="match status" value="1"/>
</dbReference>
<gene>
    <name evidence="8" type="ORF">GA_TR18330_c0_g1_i1_g.58828</name>
</gene>
<evidence type="ECO:0000313" key="8">
    <source>
        <dbReference type="EMBL" id="JAU26925.1"/>
    </source>
</evidence>